<keyword evidence="1" id="KW-0175">Coiled coil</keyword>
<sequence length="662" mass="72686">MIETLAKRSALPTEYNSNSALHSIQTNSLENSLRSKTNTNNSEISNNLKTSMQQEDISPLKSFSPRQDSISTRTSSNKISSIGSLLSSSPSSTYSFLAEQALFPPDNENETNNNNLDTLLEQDLTMLKSEENFDQSSFTEFDIDSLKRLLRHYCLDNLCMTEENRHLKRDYTATKMNNEALKKLLAAKDNVLQKMETEKQQLNDRIKWLEATLENSLSSKHLAAGSSSKSSSNPNLPLGEAAPRTSSDSNGKPSVENNIVKNIWFKFKKPHEGKHLESEDIDSNVLDMMDSSISSYPSDTPLSPTSLTSPKSKSKSKIFSSLSWSHTPPPTRKSLELESAVNQGPNTMSRAEMRSMLFSKPESATTHSNSATPPLSPPASPSAAVSSPKSKSPLNQVLSSPEKSKSSPNLIGISSLEKNKSTPDLASPNSPEKAKSSPSVTISATPSPEKPKSTSPTKSSRISFYGRPKSRYSDYIKQQEDLEVDSTDDLDDSVESIKDQPEPVTKTSKREKRASLITLIKSPNSKDIKQSSQVKGSDSSPNSSPNSSKTKLAEEKPQKKDKTERSEKKPSSITSHKSSKQRPDKPLPPIPHGFNIKKQQGMVVRRKSSRRRGPKPLPSAPNSMSFSDPELEDSINPDVAQLHIQTPSPAANPSPSQSIETN</sequence>
<feature type="compositionally biased region" description="Low complexity" evidence="2">
    <location>
        <begin position="443"/>
        <end position="460"/>
    </location>
</feature>
<evidence type="ECO:0000256" key="2">
    <source>
        <dbReference type="SAM" id="MobiDB-lite"/>
    </source>
</evidence>
<feature type="region of interest" description="Disordered" evidence="2">
    <location>
        <begin position="319"/>
        <end position="342"/>
    </location>
</feature>
<feature type="compositionally biased region" description="Basic and acidic residues" evidence="2">
    <location>
        <begin position="471"/>
        <end position="480"/>
    </location>
</feature>
<feature type="compositionally biased region" description="Polar residues" evidence="2">
    <location>
        <begin position="64"/>
        <end position="74"/>
    </location>
</feature>
<name>A0A137PI14_CONC2</name>
<dbReference type="EMBL" id="KQ964421">
    <property type="protein sequence ID" value="KXN74642.1"/>
    <property type="molecule type" value="Genomic_DNA"/>
</dbReference>
<feature type="compositionally biased region" description="Acidic residues" evidence="2">
    <location>
        <begin position="481"/>
        <end position="494"/>
    </location>
</feature>
<feature type="coiled-coil region" evidence="1">
    <location>
        <begin position="178"/>
        <end position="212"/>
    </location>
</feature>
<feature type="compositionally biased region" description="Basic and acidic residues" evidence="2">
    <location>
        <begin position="551"/>
        <end position="570"/>
    </location>
</feature>
<evidence type="ECO:0000256" key="1">
    <source>
        <dbReference type="SAM" id="Coils"/>
    </source>
</evidence>
<feature type="compositionally biased region" description="Basic residues" evidence="2">
    <location>
        <begin position="604"/>
        <end position="614"/>
    </location>
</feature>
<proteinExistence type="predicted"/>
<feature type="compositionally biased region" description="Low complexity" evidence="2">
    <location>
        <begin position="647"/>
        <end position="662"/>
    </location>
</feature>
<feature type="compositionally biased region" description="Polar residues" evidence="2">
    <location>
        <begin position="422"/>
        <end position="442"/>
    </location>
</feature>
<feature type="region of interest" description="Disordered" evidence="2">
    <location>
        <begin position="220"/>
        <end position="254"/>
    </location>
</feature>
<evidence type="ECO:0000313" key="3">
    <source>
        <dbReference type="EMBL" id="KXN74642.1"/>
    </source>
</evidence>
<feature type="compositionally biased region" description="Low complexity" evidence="2">
    <location>
        <begin position="537"/>
        <end position="548"/>
    </location>
</feature>
<protein>
    <submittedName>
        <fullName evidence="3">Uncharacterized protein</fullName>
    </submittedName>
</protein>
<gene>
    <name evidence="3" type="ORF">CONCODRAFT_76721</name>
</gene>
<feature type="compositionally biased region" description="Low complexity" evidence="2">
    <location>
        <begin position="381"/>
        <end position="393"/>
    </location>
</feature>
<accession>A0A137PI14</accession>
<feature type="compositionally biased region" description="Low complexity" evidence="2">
    <location>
        <begin position="220"/>
        <end position="239"/>
    </location>
</feature>
<evidence type="ECO:0000313" key="4">
    <source>
        <dbReference type="Proteomes" id="UP000070444"/>
    </source>
</evidence>
<keyword evidence="4" id="KW-1185">Reference proteome</keyword>
<reference evidence="3 4" key="1">
    <citation type="journal article" date="2015" name="Genome Biol. Evol.">
        <title>Phylogenomic analyses indicate that early fungi evolved digesting cell walls of algal ancestors of land plants.</title>
        <authorList>
            <person name="Chang Y."/>
            <person name="Wang S."/>
            <person name="Sekimoto S."/>
            <person name="Aerts A.L."/>
            <person name="Choi C."/>
            <person name="Clum A."/>
            <person name="LaButti K.M."/>
            <person name="Lindquist E.A."/>
            <person name="Yee Ngan C."/>
            <person name="Ohm R.A."/>
            <person name="Salamov A.A."/>
            <person name="Grigoriev I.V."/>
            <person name="Spatafora J.W."/>
            <person name="Berbee M.L."/>
        </authorList>
    </citation>
    <scope>NUCLEOTIDE SEQUENCE [LARGE SCALE GENOMIC DNA]</scope>
    <source>
        <strain evidence="3 4">NRRL 28638</strain>
    </source>
</reference>
<feature type="compositionally biased region" description="Polar residues" evidence="2">
    <location>
        <begin position="394"/>
        <end position="409"/>
    </location>
</feature>
<feature type="region of interest" description="Disordered" evidence="2">
    <location>
        <begin position="295"/>
        <end position="314"/>
    </location>
</feature>
<dbReference type="Proteomes" id="UP000070444">
    <property type="component" value="Unassembled WGS sequence"/>
</dbReference>
<feature type="region of interest" description="Disordered" evidence="2">
    <location>
        <begin position="28"/>
        <end position="75"/>
    </location>
</feature>
<feature type="compositionally biased region" description="Polar residues" evidence="2">
    <location>
        <begin position="244"/>
        <end position="254"/>
    </location>
</feature>
<organism evidence="3 4">
    <name type="scientific">Conidiobolus coronatus (strain ATCC 28846 / CBS 209.66 / NRRL 28638)</name>
    <name type="common">Delacroixia coronata</name>
    <dbReference type="NCBI Taxonomy" id="796925"/>
    <lineage>
        <taxon>Eukaryota</taxon>
        <taxon>Fungi</taxon>
        <taxon>Fungi incertae sedis</taxon>
        <taxon>Zoopagomycota</taxon>
        <taxon>Entomophthoromycotina</taxon>
        <taxon>Entomophthoromycetes</taxon>
        <taxon>Entomophthorales</taxon>
        <taxon>Ancylistaceae</taxon>
        <taxon>Conidiobolus</taxon>
    </lineage>
</organism>
<dbReference type="AlphaFoldDB" id="A0A137PI14"/>
<feature type="region of interest" description="Disordered" evidence="2">
    <location>
        <begin position="356"/>
        <end position="662"/>
    </location>
</feature>
<feature type="compositionally biased region" description="Polar residues" evidence="2">
    <location>
        <begin position="28"/>
        <end position="56"/>
    </location>
</feature>